<dbReference type="FunFam" id="1.25.40.10:FF:000525">
    <property type="entry name" value="Pentatricopeptide (PPR) repeat-containing protein-like"/>
    <property type="match status" value="1"/>
</dbReference>
<dbReference type="Proteomes" id="UP000797356">
    <property type="component" value="Chromosome 6"/>
</dbReference>
<dbReference type="Pfam" id="PF13041">
    <property type="entry name" value="PPR_2"/>
    <property type="match status" value="2"/>
</dbReference>
<dbReference type="InterPro" id="IPR046960">
    <property type="entry name" value="PPR_At4g14850-like_plant"/>
</dbReference>
<comment type="caution">
    <text evidence="3">The sequence shown here is derived from an EMBL/GenBank/DDBJ whole genome shotgun (WGS) entry which is preliminary data.</text>
</comment>
<feature type="repeat" description="PPR" evidence="2">
    <location>
        <begin position="77"/>
        <end position="112"/>
    </location>
</feature>
<dbReference type="InterPro" id="IPR002885">
    <property type="entry name" value="PPR_rpt"/>
</dbReference>
<feature type="repeat" description="PPR" evidence="2">
    <location>
        <begin position="487"/>
        <end position="521"/>
    </location>
</feature>
<proteinExistence type="predicted"/>
<dbReference type="PROSITE" id="PS51375">
    <property type="entry name" value="PPR"/>
    <property type="match status" value="4"/>
</dbReference>
<dbReference type="GO" id="GO:0009451">
    <property type="term" value="P:RNA modification"/>
    <property type="evidence" value="ECO:0007669"/>
    <property type="project" value="InterPro"/>
</dbReference>
<dbReference type="OrthoDB" id="1890277at2759"/>
<evidence type="ECO:0000256" key="2">
    <source>
        <dbReference type="PROSITE-ProRule" id="PRU00708"/>
    </source>
</evidence>
<dbReference type="EMBL" id="CM017877">
    <property type="protein sequence ID" value="KAG1346854.1"/>
    <property type="molecule type" value="Genomic_DNA"/>
</dbReference>
<name>A0A8K0N2X5_COCNU</name>
<accession>A0A8K0N2X5</accession>
<gene>
    <name evidence="3" type="ORF">COCNU_06G006830</name>
</gene>
<dbReference type="InterPro" id="IPR011990">
    <property type="entry name" value="TPR-like_helical_dom_sf"/>
</dbReference>
<keyword evidence="1" id="KW-0677">Repeat</keyword>
<feature type="repeat" description="PPR" evidence="2">
    <location>
        <begin position="386"/>
        <end position="420"/>
    </location>
</feature>
<evidence type="ECO:0000256" key="1">
    <source>
        <dbReference type="ARBA" id="ARBA00022737"/>
    </source>
</evidence>
<dbReference type="PANTHER" id="PTHR47926">
    <property type="entry name" value="PENTATRICOPEPTIDE REPEAT-CONTAINING PROTEIN"/>
    <property type="match status" value="1"/>
</dbReference>
<keyword evidence="4" id="KW-1185">Reference proteome</keyword>
<reference evidence="3" key="1">
    <citation type="journal article" date="2017" name="Gigascience">
        <title>The genome draft of coconut (Cocos nucifera).</title>
        <authorList>
            <person name="Xiao Y."/>
            <person name="Xu P."/>
            <person name="Fan H."/>
            <person name="Baudouin L."/>
            <person name="Xia W."/>
            <person name="Bocs S."/>
            <person name="Xu J."/>
            <person name="Li Q."/>
            <person name="Guo A."/>
            <person name="Zhou L."/>
            <person name="Li J."/>
            <person name="Wu Y."/>
            <person name="Ma Z."/>
            <person name="Armero A."/>
            <person name="Issali A.E."/>
            <person name="Liu N."/>
            <person name="Peng M."/>
            <person name="Yang Y."/>
        </authorList>
    </citation>
    <scope>NUCLEOTIDE SEQUENCE</scope>
    <source>
        <tissue evidence="3">Spear leaf of Hainan Tall coconut</tissue>
    </source>
</reference>
<evidence type="ECO:0000313" key="4">
    <source>
        <dbReference type="Proteomes" id="UP000797356"/>
    </source>
</evidence>
<dbReference type="FunFam" id="1.25.40.10:FF:000351">
    <property type="entry name" value="Pentatricopeptide repeat-containing protein"/>
    <property type="match status" value="1"/>
</dbReference>
<dbReference type="AlphaFoldDB" id="A0A8K0N2X5"/>
<dbReference type="Pfam" id="PF20431">
    <property type="entry name" value="E_motif"/>
    <property type="match status" value="1"/>
</dbReference>
<dbReference type="Pfam" id="PF01535">
    <property type="entry name" value="PPR"/>
    <property type="match status" value="5"/>
</dbReference>
<protein>
    <submittedName>
        <fullName evidence="3">Pentatricopeptide repeat-containing protein</fullName>
    </submittedName>
</protein>
<dbReference type="GO" id="GO:0003723">
    <property type="term" value="F:RNA binding"/>
    <property type="evidence" value="ECO:0007669"/>
    <property type="project" value="InterPro"/>
</dbReference>
<evidence type="ECO:0000313" key="3">
    <source>
        <dbReference type="EMBL" id="KAG1346854.1"/>
    </source>
</evidence>
<reference evidence="3" key="2">
    <citation type="submission" date="2019-07" db="EMBL/GenBank/DDBJ databases">
        <authorList>
            <person name="Yang Y."/>
            <person name="Bocs S."/>
            <person name="Baudouin L."/>
        </authorList>
    </citation>
    <scope>NUCLEOTIDE SEQUENCE</scope>
    <source>
        <tissue evidence="3">Spear leaf of Hainan Tall coconut</tissue>
    </source>
</reference>
<feature type="repeat" description="PPR" evidence="2">
    <location>
        <begin position="522"/>
        <end position="556"/>
    </location>
</feature>
<dbReference type="Gene3D" id="1.25.40.10">
    <property type="entry name" value="Tetratricopeptide repeat domain"/>
    <property type="match status" value="5"/>
</dbReference>
<organism evidence="3 4">
    <name type="scientific">Cocos nucifera</name>
    <name type="common">Coconut palm</name>
    <dbReference type="NCBI Taxonomy" id="13894"/>
    <lineage>
        <taxon>Eukaryota</taxon>
        <taxon>Viridiplantae</taxon>
        <taxon>Streptophyta</taxon>
        <taxon>Embryophyta</taxon>
        <taxon>Tracheophyta</taxon>
        <taxon>Spermatophyta</taxon>
        <taxon>Magnoliopsida</taxon>
        <taxon>Liliopsida</taxon>
        <taxon>Arecaceae</taxon>
        <taxon>Arecoideae</taxon>
        <taxon>Cocoseae</taxon>
        <taxon>Attaleinae</taxon>
        <taxon>Cocos</taxon>
    </lineage>
</organism>
<dbReference type="NCBIfam" id="TIGR00756">
    <property type="entry name" value="PPR"/>
    <property type="match status" value="3"/>
</dbReference>
<dbReference type="PANTHER" id="PTHR47926:SF532">
    <property type="entry name" value="PENTACOTRIPEPTIDE-REPEAT REGION OF PRORP DOMAIN-CONTAINING PROTEIN"/>
    <property type="match status" value="1"/>
</dbReference>
<sequence>MVSPIRPRFRILRFTSPRGKNYLVLPVHLANRLFSAEPIPSGPPPSPYEANARLKALVKSERLRDARRLFDEMPHRDEISWTTLISGYVRAADSLEAFSLFYRLLSDPSLSPDPFVLSLAFKACASDSALRPHGECLHACVLKTGVHPSSVFVATALLDMYSKSGYPARALQVFDETPHPNAVSWTGAIATLVRAARPRDALLRFASMLAAGVPCDSHTYAIALKACADAAILPQGREIHARTLRLGLHATPFVANTLGALYLRCGHLRRGLTVLNQLRSRDVAAWTTIISTHVQLGREPDAIDAFLKMRAHPSDGSNPNEYTYAAVLSACAGLVRLTWGEQIHGHVIRRGFAGSKSVSNALVTLYARTGRLDSAEILFRETPVKDIVSWSAIISGHAEESHVEKSFSLFSEMRVTGPAPNEFTLSCLLSACAGAAMLDAGRQIHAHAIAGGLEADAMVTSALITMYSKSGSIEETERVFAGRRRDEVVSWTAMINGYAEHGRCRDAVELFDEMPAAGLRPDGVAFIGVLTACCHGGMVDRGLRYFEKMGEFGVEKGREHYGCVVDMLVRAGRVAEAEGLAARMPVGTADGVVWTAVMRGWAARGDEEAGRRAAARVMELEPEGAAGAHVALANLYAGKRLWGEAAEERRRMREKGVRKGAGWSWVAVGGGEGAVVFVAGDRSHARRENIYGVLALVYYEARKAGYVPEQDFEAEIE</sequence>
<dbReference type="InterPro" id="IPR046848">
    <property type="entry name" value="E_motif"/>
</dbReference>